<reference evidence="2 3" key="1">
    <citation type="submission" date="2013-09" db="EMBL/GenBank/DDBJ databases">
        <authorList>
            <person name="Zeng Z."/>
            <person name="Chen C."/>
        </authorList>
    </citation>
    <scope>NUCLEOTIDE SEQUENCE [LARGE SCALE GENOMIC DNA]</scope>
    <source>
        <strain evidence="2 3">GH29-5</strain>
    </source>
</reference>
<proteinExistence type="predicted"/>
<dbReference type="RefSeq" id="WP_026979358.1">
    <property type="nucleotide sequence ID" value="NZ_AUCZ01000003.1"/>
</dbReference>
<sequence length="65" mass="7967">MEEFVEEKLNSLKSELKEIQISFRNNPKRFSVLSYTVKTHYLEKEIIKLEELLQEYNSYKEQKPR</sequence>
<dbReference type="STRING" id="1121899.GCA_000430025_00571"/>
<evidence type="ECO:0000313" key="2">
    <source>
        <dbReference type="EMBL" id="KGO89560.1"/>
    </source>
</evidence>
<dbReference type="EMBL" id="JRLW01000008">
    <property type="protein sequence ID" value="KGO89560.1"/>
    <property type="molecule type" value="Genomic_DNA"/>
</dbReference>
<feature type="coiled-coil region" evidence="1">
    <location>
        <begin position="2"/>
        <end position="62"/>
    </location>
</feature>
<gene>
    <name evidence="2" type="ORF">Q764_07255</name>
</gene>
<name>A0A0A2MMP7_9FLAO</name>
<evidence type="ECO:0000313" key="3">
    <source>
        <dbReference type="Proteomes" id="UP000030121"/>
    </source>
</evidence>
<keyword evidence="3" id="KW-1185">Reference proteome</keyword>
<protein>
    <submittedName>
        <fullName evidence="2">Uncharacterized protein</fullName>
    </submittedName>
</protein>
<evidence type="ECO:0000256" key="1">
    <source>
        <dbReference type="SAM" id="Coils"/>
    </source>
</evidence>
<organism evidence="2 3">
    <name type="scientific">Flavobacterium suncheonense GH29-5 = DSM 17707</name>
    <dbReference type="NCBI Taxonomy" id="1121899"/>
    <lineage>
        <taxon>Bacteria</taxon>
        <taxon>Pseudomonadati</taxon>
        <taxon>Bacteroidota</taxon>
        <taxon>Flavobacteriia</taxon>
        <taxon>Flavobacteriales</taxon>
        <taxon>Flavobacteriaceae</taxon>
        <taxon>Flavobacterium</taxon>
    </lineage>
</organism>
<comment type="caution">
    <text evidence="2">The sequence shown here is derived from an EMBL/GenBank/DDBJ whole genome shotgun (WGS) entry which is preliminary data.</text>
</comment>
<accession>A0A0A2MMP7</accession>
<dbReference type="Proteomes" id="UP000030121">
    <property type="component" value="Unassembled WGS sequence"/>
</dbReference>
<dbReference type="AlphaFoldDB" id="A0A0A2MMP7"/>
<keyword evidence="1" id="KW-0175">Coiled coil</keyword>